<dbReference type="AlphaFoldDB" id="A0A0S2TI99"/>
<keyword evidence="2" id="KW-1185">Reference proteome</keyword>
<evidence type="ECO:0000313" key="1">
    <source>
        <dbReference type="EMBL" id="ALP54885.1"/>
    </source>
</evidence>
<dbReference type="Proteomes" id="UP000055136">
    <property type="component" value="Chromosome"/>
</dbReference>
<reference evidence="1" key="1">
    <citation type="submission" date="2015-10" db="EMBL/GenBank/DDBJ databases">
        <title>Description of Candidatus Tenderia electrophaga gen. nov, sp. nov., an Uncultivated Electroautotroph from a Biocathode Enrichment.</title>
        <authorList>
            <person name="Eddie B.J."/>
            <person name="Malanoski A.P."/>
            <person name="Wang Z."/>
            <person name="Hall R.J."/>
            <person name="Oh S.D."/>
            <person name="Heiner C."/>
            <person name="Lin B."/>
            <person name="Strycharz-Glaven S.M."/>
        </authorList>
    </citation>
    <scope>NUCLEOTIDE SEQUENCE [LARGE SCALE GENOMIC DNA]</scope>
    <source>
        <strain evidence="1">NRL1</strain>
    </source>
</reference>
<gene>
    <name evidence="1" type="ORF">Tel_14200</name>
</gene>
<dbReference type="KEGG" id="tee:Tel_14200"/>
<dbReference type="STRING" id="1748243.Tel_14200"/>
<organism evidence="1 2">
    <name type="scientific">Candidatus Tenderia electrophaga</name>
    <dbReference type="NCBI Taxonomy" id="1748243"/>
    <lineage>
        <taxon>Bacteria</taxon>
        <taxon>Pseudomonadati</taxon>
        <taxon>Pseudomonadota</taxon>
        <taxon>Gammaproteobacteria</taxon>
        <taxon>Candidatus Tenderiales</taxon>
        <taxon>Candidatus Tenderiaceae</taxon>
        <taxon>Candidatus Tenderia</taxon>
    </lineage>
</organism>
<dbReference type="EMBL" id="CP013099">
    <property type="protein sequence ID" value="ALP54885.1"/>
    <property type="molecule type" value="Genomic_DNA"/>
</dbReference>
<accession>A0A0S2TI99</accession>
<proteinExistence type="predicted"/>
<evidence type="ECO:0000313" key="2">
    <source>
        <dbReference type="Proteomes" id="UP000055136"/>
    </source>
</evidence>
<protein>
    <submittedName>
        <fullName evidence="1">Uncharacterized protein</fullName>
    </submittedName>
</protein>
<name>A0A0S2TI99_9GAMM</name>
<sequence>MRERLAQEAARLIAEEGIKDFQVAKQKAALRLHAPQTHNLPRNDEIKAALQEYQRLFKADTQPRQLRRLREIGRAAMVYFEAFEPRLVGAVLDGTADEFSEITLHLFTDTVEELTIHLLNQGIPFEQLSLRPTMPNGDTCEVPGYRLVMQEAPVLLLVFERKGLRQAPRCPTTGKPMERFSLNRVEELLRLED</sequence>